<evidence type="ECO:0000313" key="2">
    <source>
        <dbReference type="Proteomes" id="UP000087766"/>
    </source>
</evidence>
<dbReference type="GeneID" id="106758515"/>
<evidence type="ECO:0000256" key="1">
    <source>
        <dbReference type="SAM" id="Phobius"/>
    </source>
</evidence>
<evidence type="ECO:0000313" key="3">
    <source>
        <dbReference type="RefSeq" id="XP_014496920.1"/>
    </source>
</evidence>
<dbReference type="OrthoDB" id="672819at2759"/>
<dbReference type="RefSeq" id="XP_014496920.1">
    <property type="nucleotide sequence ID" value="XM_014641434.1"/>
</dbReference>
<dbReference type="AlphaFoldDB" id="A0A1S3TT46"/>
<keyword evidence="1" id="KW-0812">Transmembrane</keyword>
<reference evidence="2" key="1">
    <citation type="journal article" date="2014" name="Nat. Commun.">
        <title>Genome sequence of mungbean and insights into evolution within Vigna species.</title>
        <authorList>
            <person name="Kang Y.J."/>
            <person name="Kim S.K."/>
            <person name="Kim M.Y."/>
            <person name="Lestari P."/>
            <person name="Kim K.H."/>
            <person name="Ha B.K."/>
            <person name="Jun T.H."/>
            <person name="Hwang W.J."/>
            <person name="Lee T."/>
            <person name="Lee J."/>
            <person name="Shim S."/>
            <person name="Yoon M.Y."/>
            <person name="Jang Y.E."/>
            <person name="Han K.S."/>
            <person name="Taeprayoon P."/>
            <person name="Yoon N."/>
            <person name="Somta P."/>
            <person name="Tanya P."/>
            <person name="Kim K.S."/>
            <person name="Gwag J.G."/>
            <person name="Moon J.K."/>
            <person name="Lee Y.H."/>
            <person name="Park B.S."/>
            <person name="Bombarely A."/>
            <person name="Doyle J.J."/>
            <person name="Jackson S.A."/>
            <person name="Schafleitner R."/>
            <person name="Srinives P."/>
            <person name="Varshney R.K."/>
            <person name="Lee S.H."/>
        </authorList>
    </citation>
    <scope>NUCLEOTIDE SEQUENCE [LARGE SCALE GENOMIC DNA]</scope>
    <source>
        <strain evidence="2">cv. VC1973A</strain>
    </source>
</reference>
<keyword evidence="1" id="KW-0472">Membrane</keyword>
<keyword evidence="2" id="KW-1185">Reference proteome</keyword>
<accession>A0A1S3TT46</accession>
<dbReference type="STRING" id="3916.A0A1S3TT46"/>
<dbReference type="PANTHER" id="PTHR33782:SF27">
    <property type="entry name" value="PROTEIN, PUTATIVE-RELATED"/>
    <property type="match status" value="1"/>
</dbReference>
<reference evidence="3" key="2">
    <citation type="submission" date="2025-08" db="UniProtKB">
        <authorList>
            <consortium name="RefSeq"/>
        </authorList>
    </citation>
    <scope>IDENTIFICATION</scope>
    <source>
        <tissue evidence="3">Leaf</tissue>
    </source>
</reference>
<keyword evidence="1" id="KW-1133">Transmembrane helix</keyword>
<proteinExistence type="predicted"/>
<dbReference type="KEGG" id="vra:106758515"/>
<name>A0A1S3TT46_VIGRR</name>
<sequence>MEAVNLGWCRFSWGSSVSKKKGSQRRMVRRRCRWGRMVDEGMIVLRCRIKEMKMLEKEEAASDWMEWEKQYCPDYQRHLLHAMDLLQSYFIGLRPSLALGMLFLVAFSVFMFSGFGLYLALEAASNLVSCFASSR</sequence>
<feature type="transmembrane region" description="Helical" evidence="1">
    <location>
        <begin position="97"/>
        <end position="121"/>
    </location>
</feature>
<protein>
    <submittedName>
        <fullName evidence="3">Uncharacterized protein LOC106758515</fullName>
    </submittedName>
</protein>
<dbReference type="Proteomes" id="UP000087766">
    <property type="component" value="Chromosome 4"/>
</dbReference>
<organism evidence="2 3">
    <name type="scientific">Vigna radiata var. radiata</name>
    <name type="common">Mung bean</name>
    <name type="synonym">Phaseolus aureus</name>
    <dbReference type="NCBI Taxonomy" id="3916"/>
    <lineage>
        <taxon>Eukaryota</taxon>
        <taxon>Viridiplantae</taxon>
        <taxon>Streptophyta</taxon>
        <taxon>Embryophyta</taxon>
        <taxon>Tracheophyta</taxon>
        <taxon>Spermatophyta</taxon>
        <taxon>Magnoliopsida</taxon>
        <taxon>eudicotyledons</taxon>
        <taxon>Gunneridae</taxon>
        <taxon>Pentapetalae</taxon>
        <taxon>rosids</taxon>
        <taxon>fabids</taxon>
        <taxon>Fabales</taxon>
        <taxon>Fabaceae</taxon>
        <taxon>Papilionoideae</taxon>
        <taxon>50 kb inversion clade</taxon>
        <taxon>NPAAA clade</taxon>
        <taxon>indigoferoid/millettioid clade</taxon>
        <taxon>Phaseoleae</taxon>
        <taxon>Vigna</taxon>
    </lineage>
</organism>
<gene>
    <name evidence="3" type="primary">LOC106758515</name>
</gene>
<dbReference type="PANTHER" id="PTHR33782">
    <property type="entry name" value="OS01G0121600 PROTEIN"/>
    <property type="match status" value="1"/>
</dbReference>